<dbReference type="AlphaFoldDB" id="A0A1Z5J6E9"/>
<keyword evidence="1" id="KW-1133">Transmembrane helix</keyword>
<proteinExistence type="predicted"/>
<evidence type="ECO:0000313" key="4">
    <source>
        <dbReference type="Proteomes" id="UP000198406"/>
    </source>
</evidence>
<dbReference type="InParanoid" id="A0A1Z5J6E9"/>
<evidence type="ECO:0000256" key="1">
    <source>
        <dbReference type="SAM" id="Phobius"/>
    </source>
</evidence>
<feature type="signal peptide" evidence="2">
    <location>
        <begin position="1"/>
        <end position="18"/>
    </location>
</feature>
<accession>A0A1Z5J6E9</accession>
<name>A0A1Z5J6E9_FISSO</name>
<keyword evidence="2" id="KW-0732">Signal</keyword>
<keyword evidence="4" id="KW-1185">Reference proteome</keyword>
<evidence type="ECO:0000256" key="2">
    <source>
        <dbReference type="SAM" id="SignalP"/>
    </source>
</evidence>
<evidence type="ECO:0000313" key="3">
    <source>
        <dbReference type="EMBL" id="GAX09560.1"/>
    </source>
</evidence>
<gene>
    <name evidence="3" type="ORF">FisN_16Lh255</name>
</gene>
<dbReference type="EMBL" id="BDSP01000008">
    <property type="protein sequence ID" value="GAX09560.1"/>
    <property type="molecule type" value="Genomic_DNA"/>
</dbReference>
<keyword evidence="1" id="KW-0472">Membrane</keyword>
<comment type="caution">
    <text evidence="3">The sequence shown here is derived from an EMBL/GenBank/DDBJ whole genome shotgun (WGS) entry which is preliminary data.</text>
</comment>
<organism evidence="3 4">
    <name type="scientific">Fistulifera solaris</name>
    <name type="common">Oleaginous diatom</name>
    <dbReference type="NCBI Taxonomy" id="1519565"/>
    <lineage>
        <taxon>Eukaryota</taxon>
        <taxon>Sar</taxon>
        <taxon>Stramenopiles</taxon>
        <taxon>Ochrophyta</taxon>
        <taxon>Bacillariophyta</taxon>
        <taxon>Bacillariophyceae</taxon>
        <taxon>Bacillariophycidae</taxon>
        <taxon>Naviculales</taxon>
        <taxon>Naviculaceae</taxon>
        <taxon>Fistulifera</taxon>
    </lineage>
</organism>
<dbReference type="OrthoDB" id="47082at2759"/>
<protein>
    <submittedName>
        <fullName evidence="3">Uncharacterized protein</fullName>
    </submittedName>
</protein>
<keyword evidence="1" id="KW-0812">Transmembrane</keyword>
<dbReference type="Proteomes" id="UP000198406">
    <property type="component" value="Unassembled WGS sequence"/>
</dbReference>
<sequence length="435" mass="50335">MKSVLFTWLLSSLTRIIAVEDFARLLNDASSSQVDSFFVDSANTYYDGYQQAWRYLGFYVDCYTKEGTKVCQRYLLWAAYVDLDYEGGGIGEYQYYNVNSNTWDDSACELRHNNEKRCAKMDCHQPDTTHWKLMGYFRNYDYYDFFEQLFKHEGYCIWNDGDLTDFMYGNYNSWPQGCTATNAYSELDEAQLLYYDIKPTADANMTLGLYTDSACSVEYMGNQTVDDLLQQQQQHQGGHRELRGGLLLGEYLQKWNDALSVYKVCQPCRAYNLYADQGGRRQRELNNNNANDGYFECNDIAGYTDVNQCMKFRTKTNMAYAPLYEVHKATQQGGLLSTALDGQTVLGHPVSSTAEAHKQMNRYAEDEMFLQVSRWMLILSAICLFSVWVWRMWRNSVQRNAQKKLRQPLVDADASIVTPPRVTRTPSSSKQMYSV</sequence>
<reference evidence="3 4" key="1">
    <citation type="journal article" date="2015" name="Plant Cell">
        <title>Oil accumulation by the oleaginous diatom Fistulifera solaris as revealed by the genome and transcriptome.</title>
        <authorList>
            <person name="Tanaka T."/>
            <person name="Maeda Y."/>
            <person name="Veluchamy A."/>
            <person name="Tanaka M."/>
            <person name="Abida H."/>
            <person name="Marechal E."/>
            <person name="Bowler C."/>
            <person name="Muto M."/>
            <person name="Sunaga Y."/>
            <person name="Tanaka M."/>
            <person name="Yoshino T."/>
            <person name="Taniguchi T."/>
            <person name="Fukuda Y."/>
            <person name="Nemoto M."/>
            <person name="Matsumoto M."/>
            <person name="Wong P.S."/>
            <person name="Aburatani S."/>
            <person name="Fujibuchi W."/>
        </authorList>
    </citation>
    <scope>NUCLEOTIDE SEQUENCE [LARGE SCALE GENOMIC DNA]</scope>
    <source>
        <strain evidence="3 4">JPCC DA0580</strain>
    </source>
</reference>
<feature type="chain" id="PRO_5012622416" evidence="2">
    <location>
        <begin position="19"/>
        <end position="435"/>
    </location>
</feature>
<feature type="transmembrane region" description="Helical" evidence="1">
    <location>
        <begin position="375"/>
        <end position="393"/>
    </location>
</feature>